<feature type="transmembrane region" description="Helical" evidence="5">
    <location>
        <begin position="137"/>
        <end position="154"/>
    </location>
</feature>
<feature type="transmembrane region" description="Helical" evidence="5">
    <location>
        <begin position="29"/>
        <end position="49"/>
    </location>
</feature>
<dbReference type="GO" id="GO:0005886">
    <property type="term" value="C:plasma membrane"/>
    <property type="evidence" value="ECO:0007669"/>
    <property type="project" value="TreeGrafter"/>
</dbReference>
<dbReference type="PANTHER" id="PTHR10283:SF82">
    <property type="entry name" value="SOLUTE CARRIER FAMILY 13 MEMBER 2"/>
    <property type="match status" value="1"/>
</dbReference>
<feature type="transmembrane region" description="Helical" evidence="5">
    <location>
        <begin position="251"/>
        <end position="269"/>
    </location>
</feature>
<keyword evidence="3 5" id="KW-1133">Transmembrane helix</keyword>
<gene>
    <name evidence="6" type="ORF">AF80_05350</name>
</gene>
<protein>
    <submittedName>
        <fullName evidence="6">Sodium:sulfate symporter</fullName>
    </submittedName>
</protein>
<dbReference type="PATRIC" id="fig|1447263.3.peg.1048"/>
<dbReference type="PANTHER" id="PTHR10283">
    <property type="entry name" value="SOLUTE CARRIER FAMILY 13 MEMBER"/>
    <property type="match status" value="1"/>
</dbReference>
<keyword evidence="4 5" id="KW-0472">Membrane</keyword>
<feature type="transmembrane region" description="Helical" evidence="5">
    <location>
        <begin position="207"/>
        <end position="230"/>
    </location>
</feature>
<reference evidence="6 7" key="1">
    <citation type="submission" date="2014-01" db="EMBL/GenBank/DDBJ databases">
        <title>Development of a Comparative Genomic Fingerprinting Assay for High Resolution Genotyping of Arcobacter butzleri.</title>
        <authorList>
            <person name="Webb A.L."/>
            <person name="Inglis G.D."/>
            <person name="Kruczkiewicz P."/>
            <person name="Selinger L.B."/>
            <person name="Taboada E.N."/>
        </authorList>
    </citation>
    <scope>NUCLEOTIDE SEQUENCE [LARGE SCALE GENOMIC DNA]</scope>
    <source>
        <strain evidence="6 7">L355</strain>
    </source>
</reference>
<dbReference type="GO" id="GO:0008514">
    <property type="term" value="F:organic anion transmembrane transporter activity"/>
    <property type="evidence" value="ECO:0007669"/>
    <property type="project" value="UniProtKB-ARBA"/>
</dbReference>
<feature type="transmembrane region" description="Helical" evidence="5">
    <location>
        <begin position="422"/>
        <end position="444"/>
    </location>
</feature>
<feature type="transmembrane region" description="Helical" evidence="5">
    <location>
        <begin position="6"/>
        <end position="22"/>
    </location>
</feature>
<proteinExistence type="predicted"/>
<feature type="transmembrane region" description="Helical" evidence="5">
    <location>
        <begin position="69"/>
        <end position="92"/>
    </location>
</feature>
<name>A0A0G9KW65_9BACT</name>
<comment type="subcellular location">
    <subcellularLocation>
        <location evidence="1">Membrane</location>
        <topology evidence="1">Multi-pass membrane protein</topology>
    </subcellularLocation>
</comment>
<feature type="transmembrane region" description="Helical" evidence="5">
    <location>
        <begin position="275"/>
        <end position="293"/>
    </location>
</feature>
<sequence length="451" mass="50795">MIKNILFFIIPLVIYAILSNFIEDFKNLILISLLITTIIFWATSIIPNYQTSLIFLFTCLGFSLSSKEIIFSGFASSAFWLVLAGMLIATAIKNVNLSKRFSVFFTNIKNPSYLKILITIDIFSLLFSFVMPSSLGRVVLLIPIAIIVAKNFGFKETDKGYIGIMLTFILATVIPAFAILPSNVPNMILAGLTNEIYGIELLYSHYLLANFFILGFIKNFLIVTLIYFFYKDTPKILPTKAQKSDFSKDEKIVILVTSLMLFFWTTDFIHHISTSIIAIVGVLILANPMINIIKTKDINNLNFASLLLVATIIALGNIVSNDSYIKELLTTTLNSFEPSQSKVLNYTVISSLMAFCAIFTTQPSVPAVFTPMAQQLSVLSNFNLNDIFMMEVSAFSTIFFPFQSPPLIVGLTLANIKQIKVLKILFILSLISIFLLFPLQYYWLEFIKIFF</sequence>
<feature type="transmembrane region" description="Helical" evidence="5">
    <location>
        <begin position="161"/>
        <end position="180"/>
    </location>
</feature>
<dbReference type="GO" id="GO:1905039">
    <property type="term" value="P:carboxylic acid transmembrane transport"/>
    <property type="evidence" value="ECO:0007669"/>
    <property type="project" value="UniProtKB-ARBA"/>
</dbReference>
<organism evidence="6 7">
    <name type="scientific">Aliarcobacter butzleri L355</name>
    <dbReference type="NCBI Taxonomy" id="1447263"/>
    <lineage>
        <taxon>Bacteria</taxon>
        <taxon>Pseudomonadati</taxon>
        <taxon>Campylobacterota</taxon>
        <taxon>Epsilonproteobacteria</taxon>
        <taxon>Campylobacterales</taxon>
        <taxon>Arcobacteraceae</taxon>
        <taxon>Aliarcobacter</taxon>
    </lineage>
</organism>
<evidence type="ECO:0000313" key="6">
    <source>
        <dbReference type="EMBL" id="KLE09950.1"/>
    </source>
</evidence>
<dbReference type="Pfam" id="PF00939">
    <property type="entry name" value="Na_sulph_symp"/>
    <property type="match status" value="1"/>
</dbReference>
<dbReference type="EMBL" id="JAIW01000033">
    <property type="protein sequence ID" value="KLE09950.1"/>
    <property type="molecule type" value="Genomic_DNA"/>
</dbReference>
<evidence type="ECO:0000313" key="7">
    <source>
        <dbReference type="Proteomes" id="UP000035154"/>
    </source>
</evidence>
<feature type="transmembrane region" description="Helical" evidence="5">
    <location>
        <begin position="113"/>
        <end position="131"/>
    </location>
</feature>
<dbReference type="RefSeq" id="WP_046998222.1">
    <property type="nucleotide sequence ID" value="NZ_JAIW01000033.1"/>
</dbReference>
<evidence type="ECO:0000256" key="1">
    <source>
        <dbReference type="ARBA" id="ARBA00004141"/>
    </source>
</evidence>
<dbReference type="Proteomes" id="UP000035154">
    <property type="component" value="Unassembled WGS sequence"/>
</dbReference>
<feature type="transmembrane region" description="Helical" evidence="5">
    <location>
        <begin position="300"/>
        <end position="319"/>
    </location>
</feature>
<keyword evidence="2 5" id="KW-0812">Transmembrane</keyword>
<dbReference type="AlphaFoldDB" id="A0A0G9KW65"/>
<comment type="caution">
    <text evidence="6">The sequence shown here is derived from an EMBL/GenBank/DDBJ whole genome shotgun (WGS) entry which is preliminary data.</text>
</comment>
<accession>A0A0G9KW65</accession>
<evidence type="ECO:0000256" key="3">
    <source>
        <dbReference type="ARBA" id="ARBA00022989"/>
    </source>
</evidence>
<evidence type="ECO:0000256" key="5">
    <source>
        <dbReference type="SAM" id="Phobius"/>
    </source>
</evidence>
<dbReference type="InterPro" id="IPR001898">
    <property type="entry name" value="SLC13A/DASS"/>
</dbReference>
<evidence type="ECO:0000256" key="4">
    <source>
        <dbReference type="ARBA" id="ARBA00023136"/>
    </source>
</evidence>
<evidence type="ECO:0000256" key="2">
    <source>
        <dbReference type="ARBA" id="ARBA00022692"/>
    </source>
</evidence>